<dbReference type="AlphaFoldDB" id="A0A0M0KIG2"/>
<dbReference type="NCBIfam" id="TIGR00369">
    <property type="entry name" value="unchar_dom_1"/>
    <property type="match status" value="1"/>
</dbReference>
<sequence>MDKRLQQDRIEDKMERFLSTANEEEKDVLSSIVDGLLAKQERRYATYLASLTQIESQEREDGRFEVRLPIGPLVNNPLNMVHGGITATLLDTAMGQMVNRQLPDGQSAVTSELNIHYVKPGMGTYLRAVASIVHQGKQRIVVEGKVYTDQGETVAMGTGSFFVLRSRG</sequence>
<keyword evidence="1" id="KW-0378">Hydrolase</keyword>
<evidence type="ECO:0000256" key="1">
    <source>
        <dbReference type="ARBA" id="ARBA00022801"/>
    </source>
</evidence>
<proteinExistence type="predicted"/>
<dbReference type="EMBL" id="LILD01000001">
    <property type="protein sequence ID" value="KOO38641.1"/>
    <property type="molecule type" value="Genomic_DNA"/>
</dbReference>
<evidence type="ECO:0000313" key="3">
    <source>
        <dbReference type="EMBL" id="KOO38641.1"/>
    </source>
</evidence>
<comment type="caution">
    <text evidence="3">The sequence shown here is derived from an EMBL/GenBank/DDBJ whole genome shotgun (WGS) entry which is preliminary data.</text>
</comment>
<accession>A0A0M0KIG2</accession>
<dbReference type="GO" id="GO:0016289">
    <property type="term" value="F:acyl-CoA hydrolase activity"/>
    <property type="evidence" value="ECO:0007669"/>
    <property type="project" value="UniProtKB-ARBA"/>
</dbReference>
<feature type="domain" description="Thioesterase" evidence="2">
    <location>
        <begin position="79"/>
        <end position="154"/>
    </location>
</feature>
<dbReference type="CDD" id="cd03443">
    <property type="entry name" value="PaaI_thioesterase"/>
    <property type="match status" value="1"/>
</dbReference>
<dbReference type="RefSeq" id="WP_053430883.1">
    <property type="nucleotide sequence ID" value="NZ_CP040441.1"/>
</dbReference>
<evidence type="ECO:0000259" key="2">
    <source>
        <dbReference type="Pfam" id="PF03061"/>
    </source>
</evidence>
<dbReference type="InterPro" id="IPR029069">
    <property type="entry name" value="HotDog_dom_sf"/>
</dbReference>
<dbReference type="PANTHER" id="PTHR47260:SF3">
    <property type="entry name" value="THIOESTERASE FAMILY PROTEIN (AFU_ORTHOLOGUE AFUA_7G03960)"/>
    <property type="match status" value="1"/>
</dbReference>
<dbReference type="PATRIC" id="fig|136160.3.peg.1724"/>
<gene>
    <name evidence="3" type="ORF">AMD02_07040</name>
</gene>
<dbReference type="Pfam" id="PF03061">
    <property type="entry name" value="4HBT"/>
    <property type="match status" value="1"/>
</dbReference>
<dbReference type="InterPro" id="IPR052061">
    <property type="entry name" value="PTE-AB_protein"/>
</dbReference>
<reference evidence="3" key="1">
    <citation type="submission" date="2015-08" db="EMBL/GenBank/DDBJ databases">
        <title>Complete DNA Sequence of Pseudomonas syringae pv. actinidiae, the Causal Agent of Kiwifruit Canker Disease.</title>
        <authorList>
            <person name="Rikkerink E.H.A."/>
            <person name="Fineran P.C."/>
        </authorList>
    </citation>
    <scope>NUCLEOTIDE SEQUENCE</scope>
    <source>
        <strain evidence="3">DSM 13666</strain>
    </source>
</reference>
<dbReference type="SUPFAM" id="SSF54637">
    <property type="entry name" value="Thioesterase/thiol ester dehydrase-isomerase"/>
    <property type="match status" value="1"/>
</dbReference>
<dbReference type="GeneID" id="87598115"/>
<dbReference type="InterPro" id="IPR003736">
    <property type="entry name" value="PAAI_dom"/>
</dbReference>
<dbReference type="PANTHER" id="PTHR47260">
    <property type="entry name" value="UPF0644 PROTEIN PB2B4.06"/>
    <property type="match status" value="1"/>
</dbReference>
<organism evidence="3">
    <name type="scientific">Halalkalibacterium halodurans</name>
    <name type="common">Bacillus halodurans</name>
    <dbReference type="NCBI Taxonomy" id="86665"/>
    <lineage>
        <taxon>Bacteria</taxon>
        <taxon>Bacillati</taxon>
        <taxon>Bacillota</taxon>
        <taxon>Bacilli</taxon>
        <taxon>Bacillales</taxon>
        <taxon>Bacillaceae</taxon>
        <taxon>Halalkalibacterium (ex Joshi et al. 2022)</taxon>
    </lineage>
</organism>
<dbReference type="Gene3D" id="3.10.129.10">
    <property type="entry name" value="Hotdog Thioesterase"/>
    <property type="match status" value="1"/>
</dbReference>
<protein>
    <submittedName>
        <fullName evidence="3">Thioesterase</fullName>
    </submittedName>
</protein>
<name>A0A0M0KIG2_ALKHA</name>
<dbReference type="InterPro" id="IPR006683">
    <property type="entry name" value="Thioestr_dom"/>
</dbReference>